<name>A0A0G8EDP1_BACCE</name>
<reference evidence="1 2" key="1">
    <citation type="submission" date="2015-04" db="EMBL/GenBank/DDBJ databases">
        <title>Draft Genome Sequences of Eight Spore-Forming Food Isolates of Bacillus cereus Genome sequencing.</title>
        <authorList>
            <person name="Krawcyk A.O."/>
            <person name="de Jong A."/>
            <person name="Eijlander R.T."/>
            <person name="Berendsen E.M."/>
            <person name="Holsappel S."/>
            <person name="Wells-Bennik M."/>
            <person name="Kuipers O.P."/>
        </authorList>
    </citation>
    <scope>NUCLEOTIDE SEQUENCE [LARGE SCALE GENOMIC DNA]</scope>
    <source>
        <strain evidence="1 2">B4077</strain>
    </source>
</reference>
<gene>
    <name evidence="1" type="ORF">B4077_3161</name>
</gene>
<dbReference type="Proteomes" id="UP000035214">
    <property type="component" value="Unassembled WGS sequence"/>
</dbReference>
<dbReference type="EMBL" id="LCYI01000062">
    <property type="protein sequence ID" value="KLA22215.1"/>
    <property type="molecule type" value="Genomic_DNA"/>
</dbReference>
<sequence>MDRIDVLTKSFIATFGGFCGYFFGRIGCNIENLSDDGSY</sequence>
<comment type="caution">
    <text evidence="1">The sequence shown here is derived from an EMBL/GenBank/DDBJ whole genome shotgun (WGS) entry which is preliminary data.</text>
</comment>
<dbReference type="AlphaFoldDB" id="A0A0G8EDP1"/>
<protein>
    <submittedName>
        <fullName evidence="1">Uncharacterized protein</fullName>
    </submittedName>
</protein>
<evidence type="ECO:0000313" key="2">
    <source>
        <dbReference type="Proteomes" id="UP000035214"/>
    </source>
</evidence>
<dbReference type="PATRIC" id="fig|1396.428.peg.2513"/>
<accession>A0A0G8EDP1</accession>
<proteinExistence type="predicted"/>
<evidence type="ECO:0000313" key="1">
    <source>
        <dbReference type="EMBL" id="KLA22215.1"/>
    </source>
</evidence>
<organism evidence="1 2">
    <name type="scientific">Bacillus cereus</name>
    <dbReference type="NCBI Taxonomy" id="1396"/>
    <lineage>
        <taxon>Bacteria</taxon>
        <taxon>Bacillati</taxon>
        <taxon>Bacillota</taxon>
        <taxon>Bacilli</taxon>
        <taxon>Bacillales</taxon>
        <taxon>Bacillaceae</taxon>
        <taxon>Bacillus</taxon>
        <taxon>Bacillus cereus group</taxon>
    </lineage>
</organism>